<dbReference type="EMBL" id="CM001466">
    <property type="protein sequence ID" value="EHY88686.1"/>
    <property type="molecule type" value="Genomic_DNA"/>
</dbReference>
<evidence type="ECO:0000313" key="1">
    <source>
        <dbReference type="EMBL" id="EHY88686.1"/>
    </source>
</evidence>
<dbReference type="AlphaFoldDB" id="H8GBK2"/>
<sequence length="86" mass="10034">MTESIPEARTLCQAHLALEGIRPALDAPASEWRRYYLRSARVYAEVAEIDRAHHHEARYWADRERRKAEEIKRTGLHEGPGRTVRV</sequence>
<dbReference type="NCBIfam" id="NF041510">
    <property type="entry name" value="AMED_5909_fam"/>
    <property type="match status" value="1"/>
</dbReference>
<dbReference type="HOGENOM" id="CLU_167609_0_0_11"/>
<organism evidence="1 2">
    <name type="scientific">Saccharomonospora azurea NA-128</name>
    <dbReference type="NCBI Taxonomy" id="882081"/>
    <lineage>
        <taxon>Bacteria</taxon>
        <taxon>Bacillati</taxon>
        <taxon>Actinomycetota</taxon>
        <taxon>Actinomycetes</taxon>
        <taxon>Pseudonocardiales</taxon>
        <taxon>Pseudonocardiaceae</taxon>
        <taxon>Saccharomonospora</taxon>
    </lineage>
</organism>
<dbReference type="Proteomes" id="UP000004705">
    <property type="component" value="Chromosome"/>
</dbReference>
<accession>H8GBK2</accession>
<proteinExistence type="predicted"/>
<dbReference type="RefSeq" id="WP_005440584.1">
    <property type="nucleotide sequence ID" value="NZ_CM001466.1"/>
</dbReference>
<gene>
    <name evidence="1" type="ORF">SacazDRAFT_01763</name>
</gene>
<evidence type="ECO:0000313" key="2">
    <source>
        <dbReference type="Proteomes" id="UP000004705"/>
    </source>
</evidence>
<name>H8GBK2_9PSEU</name>
<keyword evidence="2" id="KW-1185">Reference proteome</keyword>
<reference evidence="1 2" key="1">
    <citation type="journal article" date="2012" name="Stand. Genomic Sci.">
        <title>Genome sequence of the soil bacterium Saccharomonospora azurea type strain (NA-128(T)).</title>
        <authorList>
            <person name="Klenk H.P."/>
            <person name="Held B."/>
            <person name="Lucas S."/>
            <person name="Lapidus A."/>
            <person name="Copeland A."/>
            <person name="Hammon N."/>
            <person name="Pitluck S."/>
            <person name="Goodwin L.A."/>
            <person name="Han C."/>
            <person name="Tapia R."/>
            <person name="Brambilla E.M."/>
            <person name="Potter G."/>
            <person name="Land M."/>
            <person name="Ivanova N."/>
            <person name="Rohde M."/>
            <person name="Goker M."/>
            <person name="Detter J.C."/>
            <person name="Kyrpides N.C."/>
            <person name="Woyke T."/>
        </authorList>
    </citation>
    <scope>NUCLEOTIDE SEQUENCE [LARGE SCALE GENOMIC DNA]</scope>
    <source>
        <strain evidence="1 2">NA-128</strain>
    </source>
</reference>
<protein>
    <submittedName>
        <fullName evidence="1">Uncharacterized protein</fullName>
    </submittedName>
</protein>
<dbReference type="InterPro" id="IPR048152">
    <property type="entry name" value="AMED_5909-like"/>
</dbReference>